<dbReference type="PANTHER" id="PTHR40111">
    <property type="entry name" value="CEPHALOSPORIN-C DEACETYLASE"/>
    <property type="match status" value="1"/>
</dbReference>
<evidence type="ECO:0000259" key="2">
    <source>
        <dbReference type="Pfam" id="PF05448"/>
    </source>
</evidence>
<protein>
    <submittedName>
        <fullName evidence="3">Acetylxylan esterase</fullName>
    </submittedName>
</protein>
<dbReference type="SUPFAM" id="SSF53474">
    <property type="entry name" value="alpha/beta-Hydrolases"/>
    <property type="match status" value="1"/>
</dbReference>
<proteinExistence type="predicted"/>
<dbReference type="EMBL" id="BAABJO010000037">
    <property type="protein sequence ID" value="GAA5137586.1"/>
    <property type="molecule type" value="Genomic_DNA"/>
</dbReference>
<dbReference type="PANTHER" id="PTHR40111:SF1">
    <property type="entry name" value="CEPHALOSPORIN-C DEACETYLASE"/>
    <property type="match status" value="1"/>
</dbReference>
<evidence type="ECO:0000313" key="4">
    <source>
        <dbReference type="Proteomes" id="UP001500804"/>
    </source>
</evidence>
<dbReference type="InterPro" id="IPR008391">
    <property type="entry name" value="AXE1_dom"/>
</dbReference>
<gene>
    <name evidence="3" type="ORF">GCM10023320_70560</name>
</gene>
<reference evidence="4" key="1">
    <citation type="journal article" date="2019" name="Int. J. Syst. Evol. Microbiol.">
        <title>The Global Catalogue of Microorganisms (GCM) 10K type strain sequencing project: providing services to taxonomists for standard genome sequencing and annotation.</title>
        <authorList>
            <consortium name="The Broad Institute Genomics Platform"/>
            <consortium name="The Broad Institute Genome Sequencing Center for Infectious Disease"/>
            <person name="Wu L."/>
            <person name="Ma J."/>
        </authorList>
    </citation>
    <scope>NUCLEOTIDE SEQUENCE [LARGE SCALE GENOMIC DNA]</scope>
    <source>
        <strain evidence="4">JCM 18302</strain>
    </source>
</reference>
<dbReference type="Pfam" id="PF05448">
    <property type="entry name" value="AXE1"/>
    <property type="match status" value="1"/>
</dbReference>
<organism evidence="3 4">
    <name type="scientific">Pseudonocardia adelaidensis</name>
    <dbReference type="NCBI Taxonomy" id="648754"/>
    <lineage>
        <taxon>Bacteria</taxon>
        <taxon>Bacillati</taxon>
        <taxon>Actinomycetota</taxon>
        <taxon>Actinomycetes</taxon>
        <taxon>Pseudonocardiales</taxon>
        <taxon>Pseudonocardiaceae</taxon>
        <taxon>Pseudonocardia</taxon>
    </lineage>
</organism>
<name>A0ABP9NZC2_9PSEU</name>
<dbReference type="InterPro" id="IPR029058">
    <property type="entry name" value="AB_hydrolase_fold"/>
</dbReference>
<dbReference type="Proteomes" id="UP001500804">
    <property type="component" value="Unassembled WGS sequence"/>
</dbReference>
<evidence type="ECO:0000256" key="1">
    <source>
        <dbReference type="SAM" id="MobiDB-lite"/>
    </source>
</evidence>
<accession>A0ABP9NZC2</accession>
<dbReference type="InterPro" id="IPR039069">
    <property type="entry name" value="CE7"/>
</dbReference>
<evidence type="ECO:0000313" key="3">
    <source>
        <dbReference type="EMBL" id="GAA5137586.1"/>
    </source>
</evidence>
<feature type="domain" description="Acetyl xylan esterase" evidence="2">
    <location>
        <begin position="1"/>
        <end position="324"/>
    </location>
</feature>
<comment type="caution">
    <text evidence="3">The sequence shown here is derived from an EMBL/GenBank/DDBJ whole genome shotgun (WGS) entry which is preliminary data.</text>
</comment>
<sequence>MARADLPLDELVAYRPDVREPNDFDAFWTRTLDEARAHALDVRSEEVDMPYRTVAVRDVSFAGFGGDRIGAWFTVPHGADGPLPAVVEFIGYNGGRDLPGESLRWASAGYAHLLVDTRGQGARWGGGGRTADPHGSGPATPGFMTRGIDAPDTYFYRRVFTDAVRAVEAVRTLPGVDAGRVAVQGGSQGGGITLAAAGLVPDLVAALPDVPFLCHFARALDICDKDPYAELTRYLAVHRTRVDDVLHTLSYFDAVNFAKRAAAPSLFSVALMDLICPPSTVYAAFNNYGANQHRADKEIEVYRFNDHEGGESYQRQAQIRWLDKLLGR</sequence>
<keyword evidence="4" id="KW-1185">Reference proteome</keyword>
<feature type="region of interest" description="Disordered" evidence="1">
    <location>
        <begin position="122"/>
        <end position="143"/>
    </location>
</feature>
<dbReference type="Gene3D" id="3.40.50.1820">
    <property type="entry name" value="alpha/beta hydrolase"/>
    <property type="match status" value="1"/>
</dbReference>
<dbReference type="RefSeq" id="WP_345611238.1">
    <property type="nucleotide sequence ID" value="NZ_BAABJO010000037.1"/>
</dbReference>